<evidence type="ECO:0000313" key="1">
    <source>
        <dbReference type="EMBL" id="CAD6272905.1"/>
    </source>
</evidence>
<protein>
    <submittedName>
        <fullName evidence="1">Uncharacterized protein</fullName>
    </submittedName>
</protein>
<name>A0A811RQM6_9POAL</name>
<proteinExistence type="predicted"/>
<dbReference type="AlphaFoldDB" id="A0A811RQM6"/>
<keyword evidence="2" id="KW-1185">Reference proteome</keyword>
<reference evidence="1" key="1">
    <citation type="submission" date="2020-10" db="EMBL/GenBank/DDBJ databases">
        <authorList>
            <person name="Han B."/>
            <person name="Lu T."/>
            <person name="Zhao Q."/>
            <person name="Huang X."/>
            <person name="Zhao Y."/>
        </authorList>
    </citation>
    <scope>NUCLEOTIDE SEQUENCE</scope>
</reference>
<accession>A0A811RQM6</accession>
<organism evidence="1 2">
    <name type="scientific">Miscanthus lutarioriparius</name>
    <dbReference type="NCBI Taxonomy" id="422564"/>
    <lineage>
        <taxon>Eukaryota</taxon>
        <taxon>Viridiplantae</taxon>
        <taxon>Streptophyta</taxon>
        <taxon>Embryophyta</taxon>
        <taxon>Tracheophyta</taxon>
        <taxon>Spermatophyta</taxon>
        <taxon>Magnoliopsida</taxon>
        <taxon>Liliopsida</taxon>
        <taxon>Poales</taxon>
        <taxon>Poaceae</taxon>
        <taxon>PACMAD clade</taxon>
        <taxon>Panicoideae</taxon>
        <taxon>Andropogonodae</taxon>
        <taxon>Andropogoneae</taxon>
        <taxon>Saccharinae</taxon>
        <taxon>Miscanthus</taxon>
    </lineage>
</organism>
<evidence type="ECO:0000313" key="2">
    <source>
        <dbReference type="Proteomes" id="UP000604825"/>
    </source>
</evidence>
<dbReference type="Proteomes" id="UP000604825">
    <property type="component" value="Unassembled WGS sequence"/>
</dbReference>
<gene>
    <name evidence="1" type="ORF">NCGR_LOCUS56174</name>
</gene>
<sequence length="213" mass="22844">MRVLTVSGTFSVVHVQQPPPAGSGSGDDDSTVADAASDDEAAVVYRLTAASRFLVSDEVSSATLAPFVSLALYPIASSQQAVGLCAWFRLEQNDPSPCGLTFNPTFPTFWEHANDINALLNKGMVSDSRFLMPIMLRECGEVFRGIDSTRWSTSAVGMAAPPLPSPLPSRISSAACLTSCTSSPVLLHPIPTCTWSLAICFRVFRRQPLFSSR</sequence>
<comment type="caution">
    <text evidence="1">The sequence shown here is derived from an EMBL/GenBank/DDBJ whole genome shotgun (WGS) entry which is preliminary data.</text>
</comment>
<dbReference type="EMBL" id="CAJGYO010000016">
    <property type="protein sequence ID" value="CAD6272905.1"/>
    <property type="molecule type" value="Genomic_DNA"/>
</dbReference>